<dbReference type="InterPro" id="IPR000182">
    <property type="entry name" value="GNAT_dom"/>
</dbReference>
<evidence type="ECO:0000313" key="4">
    <source>
        <dbReference type="Proteomes" id="UP001501352"/>
    </source>
</evidence>
<comment type="caution">
    <text evidence="3">The sequence shown here is derived from an EMBL/GenBank/DDBJ whole genome shotgun (WGS) entry which is preliminary data.</text>
</comment>
<evidence type="ECO:0000256" key="1">
    <source>
        <dbReference type="ARBA" id="ARBA00023251"/>
    </source>
</evidence>
<dbReference type="EMBL" id="BAAAGA010000001">
    <property type="protein sequence ID" value="GAA0613319.1"/>
    <property type="molecule type" value="Genomic_DNA"/>
</dbReference>
<protein>
    <submittedName>
        <fullName evidence="3">GNAT family N-acetyltransferase</fullName>
    </submittedName>
</protein>
<dbReference type="PROSITE" id="PS51186">
    <property type="entry name" value="GNAT"/>
    <property type="match status" value="1"/>
</dbReference>
<dbReference type="CDD" id="cd04301">
    <property type="entry name" value="NAT_SF"/>
    <property type="match status" value="1"/>
</dbReference>
<accession>A0ABN1GKA8</accession>
<dbReference type="Gene3D" id="3.40.630.30">
    <property type="match status" value="1"/>
</dbReference>
<evidence type="ECO:0000259" key="2">
    <source>
        <dbReference type="PROSITE" id="PS51186"/>
    </source>
</evidence>
<dbReference type="PANTHER" id="PTHR31438:SF1">
    <property type="entry name" value="LYSINE N-ACYLTRANSFERASE C17G9.06C-RELATED"/>
    <property type="match status" value="1"/>
</dbReference>
<keyword evidence="1" id="KW-0046">Antibiotic resistance</keyword>
<dbReference type="RefSeq" id="WP_343789960.1">
    <property type="nucleotide sequence ID" value="NZ_BAAAGA010000001.1"/>
</dbReference>
<feature type="domain" description="N-acetyltransferase" evidence="2">
    <location>
        <begin position="11"/>
        <end position="178"/>
    </location>
</feature>
<proteinExistence type="predicted"/>
<keyword evidence="4" id="KW-1185">Reference proteome</keyword>
<dbReference type="InterPro" id="IPR016181">
    <property type="entry name" value="Acyl_CoA_acyltransferase"/>
</dbReference>
<dbReference type="PANTHER" id="PTHR31438">
    <property type="entry name" value="LYSINE N-ACYLTRANSFERASE C17G9.06C-RELATED"/>
    <property type="match status" value="1"/>
</dbReference>
<dbReference type="SUPFAM" id="SSF55729">
    <property type="entry name" value="Acyl-CoA N-acyltransferases (Nat)"/>
    <property type="match status" value="1"/>
</dbReference>
<reference evidence="3 4" key="1">
    <citation type="journal article" date="2019" name="Int. J. Syst. Evol. Microbiol.">
        <title>The Global Catalogue of Microorganisms (GCM) 10K type strain sequencing project: providing services to taxonomists for standard genome sequencing and annotation.</title>
        <authorList>
            <consortium name="The Broad Institute Genomics Platform"/>
            <consortium name="The Broad Institute Genome Sequencing Center for Infectious Disease"/>
            <person name="Wu L."/>
            <person name="Ma J."/>
        </authorList>
    </citation>
    <scope>NUCLEOTIDE SEQUENCE [LARGE SCALE GENOMIC DNA]</scope>
    <source>
        <strain evidence="3 4">JCM 12928</strain>
    </source>
</reference>
<dbReference type="Pfam" id="PF13523">
    <property type="entry name" value="Acetyltransf_8"/>
    <property type="match status" value="1"/>
</dbReference>
<evidence type="ECO:0000313" key="3">
    <source>
        <dbReference type="EMBL" id="GAA0613319.1"/>
    </source>
</evidence>
<gene>
    <name evidence="3" type="ORF">GCM10009422_05330</name>
</gene>
<organism evidence="3 4">
    <name type="scientific">Brevundimonas kwangchunensis</name>
    <dbReference type="NCBI Taxonomy" id="322163"/>
    <lineage>
        <taxon>Bacteria</taxon>
        <taxon>Pseudomonadati</taxon>
        <taxon>Pseudomonadota</taxon>
        <taxon>Alphaproteobacteria</taxon>
        <taxon>Caulobacterales</taxon>
        <taxon>Caulobacteraceae</taxon>
        <taxon>Brevundimonas</taxon>
    </lineage>
</organism>
<name>A0ABN1GKA8_9CAUL</name>
<dbReference type="Proteomes" id="UP001501352">
    <property type="component" value="Unassembled WGS sequence"/>
</dbReference>
<sequence length="184" mass="20681">MSLSPSKPGKVRLRPATLADVPTLQAWDREPHVIACSSDRPDLDVAFDGIDWPEELAERSPVSFYDIAEVDGRAIGVMQVCDPHLEPTHYWGEIEPGLQAMDIWIGPPDALNRGYGTQMMTLAIDRAFADPSVEAIVIDPLNTNTEAHRFYHRLGFHDVGRQLFNDEDDCLVMRLDRAVWEARA</sequence>